<comment type="caution">
    <text evidence="5">The sequence shown here is derived from an EMBL/GenBank/DDBJ whole genome shotgun (WGS) entry which is preliminary data.</text>
</comment>
<dbReference type="CDD" id="cd00130">
    <property type="entry name" value="PAS"/>
    <property type="match status" value="1"/>
</dbReference>
<dbReference type="CDD" id="cd01949">
    <property type="entry name" value="GGDEF"/>
    <property type="match status" value="1"/>
</dbReference>
<evidence type="ECO:0000313" key="5">
    <source>
        <dbReference type="EMBL" id="MBS0125695.1"/>
    </source>
</evidence>
<dbReference type="SUPFAM" id="SSF55073">
    <property type="entry name" value="Nucleotide cyclase"/>
    <property type="match status" value="1"/>
</dbReference>
<dbReference type="Gene3D" id="3.30.450.20">
    <property type="entry name" value="PAS domain"/>
    <property type="match status" value="2"/>
</dbReference>
<evidence type="ECO:0000313" key="6">
    <source>
        <dbReference type="Proteomes" id="UP000681356"/>
    </source>
</evidence>
<dbReference type="InterPro" id="IPR000160">
    <property type="entry name" value="GGDEF_dom"/>
</dbReference>
<dbReference type="Pfam" id="PF00990">
    <property type="entry name" value="GGDEF"/>
    <property type="match status" value="1"/>
</dbReference>
<accession>A0A8J7WDN0</accession>
<protein>
    <submittedName>
        <fullName evidence="5">EAL domain-containing protein</fullName>
    </submittedName>
</protein>
<dbReference type="InterPro" id="IPR052155">
    <property type="entry name" value="Biofilm_reg_signaling"/>
</dbReference>
<dbReference type="SUPFAM" id="SSF141868">
    <property type="entry name" value="EAL domain-like"/>
    <property type="match status" value="1"/>
</dbReference>
<sequence>MNLKDLLENYIELSPDAVMIARRDSVAHRSIVHYVNPAFQAAFGWSPETIIGRPAAETLSPDAREAFYADLNARLAAGQDHLAIETSCVRADGSPFWAVLSMRVLYQPDGSLMIVSTHRDVSELKEKERRASGALLDNERMLAELEAVQQRLVSALESYPDPFVIYDKSLCLVQCNQAYRKAMARDPDRIRPGMPVADVLNIAIDDGLILPPEGDRDRFVSDILQHGCISKTVLDIELANDTHHRILRSRSSAGDHVIIRVDTTELVRQRRAAEESRARLINALNAYPAPFAIYDRDRLLVTCNESYLRSFTDTPEEISTGMHVREVLTIGLRHGRFPDALGREDDWIAEKLDANMANRPFEDLELAGDIHQRVLRSRAENGDILLVRIDTTELVRQRRSIEEYARMLEQANKAILHDAFHDQLTGLGNRRFLQNQFRRLSKRREFRGGELAALHVDLDRFKQINDTIGHAAGDHVLTVVAERIRANIAKSDVVARIGGDEFVILLYLSETDLDRPEVLARTLLEALSRPTVFEGRECRFGASVGIARTPLADETDLLPDSDIALYKAKRGGRGQYAVFDQSDLNEMRRVKAVADDIILALERAEFVPYLQPQVDAHSGAFVGLEALARWQHPERGILSPDTFLDVAADLNVLADIDRMIFEKAIDSCATLFRDWPDPPSLSFNVSIKRVLSGDIDHIGRTASRYPGKVAFELLETIFLEEADTEFLMKLDHFRELGLTIEVDDFGSGRASVVALQRIAPHRLKIDSRLVAPLTETPSAERLVRSIVEIGHALEIGVTAEGVETPEQARLLSRLGCDRLQGYHFGAPMGIDDLGRYAARIAGMKRTARHD</sequence>
<feature type="domain" description="PAC" evidence="2">
    <location>
        <begin position="82"/>
        <end position="133"/>
    </location>
</feature>
<dbReference type="Gene3D" id="3.20.20.450">
    <property type="entry name" value="EAL domain"/>
    <property type="match status" value="1"/>
</dbReference>
<feature type="domain" description="EAL" evidence="3">
    <location>
        <begin position="590"/>
        <end position="841"/>
    </location>
</feature>
<organism evidence="5 6">
    <name type="scientific">Thetidibacter halocola</name>
    <dbReference type="NCBI Taxonomy" id="2827239"/>
    <lineage>
        <taxon>Bacteria</taxon>
        <taxon>Pseudomonadati</taxon>
        <taxon>Pseudomonadota</taxon>
        <taxon>Alphaproteobacteria</taxon>
        <taxon>Rhodobacterales</taxon>
        <taxon>Roseobacteraceae</taxon>
        <taxon>Thetidibacter</taxon>
    </lineage>
</organism>
<dbReference type="PROSITE" id="PS50113">
    <property type="entry name" value="PAC"/>
    <property type="match status" value="1"/>
</dbReference>
<dbReference type="PROSITE" id="PS50887">
    <property type="entry name" value="GGDEF"/>
    <property type="match status" value="1"/>
</dbReference>
<dbReference type="InterPro" id="IPR001633">
    <property type="entry name" value="EAL_dom"/>
</dbReference>
<proteinExistence type="predicted"/>
<evidence type="ECO:0000259" key="1">
    <source>
        <dbReference type="PROSITE" id="PS50112"/>
    </source>
</evidence>
<dbReference type="InterPro" id="IPR035919">
    <property type="entry name" value="EAL_sf"/>
</dbReference>
<dbReference type="SMART" id="SM00091">
    <property type="entry name" value="PAS"/>
    <property type="match status" value="3"/>
</dbReference>
<dbReference type="Pfam" id="PF00989">
    <property type="entry name" value="PAS"/>
    <property type="match status" value="1"/>
</dbReference>
<feature type="domain" description="PAS" evidence="1">
    <location>
        <begin position="3"/>
        <end position="78"/>
    </location>
</feature>
<dbReference type="NCBIfam" id="TIGR00229">
    <property type="entry name" value="sensory_box"/>
    <property type="match status" value="1"/>
</dbReference>
<dbReference type="InterPro" id="IPR035965">
    <property type="entry name" value="PAS-like_dom_sf"/>
</dbReference>
<name>A0A8J7WDN0_9RHOB</name>
<dbReference type="PANTHER" id="PTHR44757:SF2">
    <property type="entry name" value="BIOFILM ARCHITECTURE MAINTENANCE PROTEIN MBAA"/>
    <property type="match status" value="1"/>
</dbReference>
<dbReference type="CDD" id="cd01948">
    <property type="entry name" value="EAL"/>
    <property type="match status" value="1"/>
</dbReference>
<evidence type="ECO:0000259" key="4">
    <source>
        <dbReference type="PROSITE" id="PS50887"/>
    </source>
</evidence>
<dbReference type="PANTHER" id="PTHR44757">
    <property type="entry name" value="DIGUANYLATE CYCLASE DGCP"/>
    <property type="match status" value="1"/>
</dbReference>
<gene>
    <name evidence="5" type="ORF">KB874_16560</name>
</gene>
<feature type="domain" description="GGDEF" evidence="4">
    <location>
        <begin position="449"/>
        <end position="581"/>
    </location>
</feature>
<dbReference type="SMART" id="SM00052">
    <property type="entry name" value="EAL"/>
    <property type="match status" value="1"/>
</dbReference>
<dbReference type="PROSITE" id="PS50112">
    <property type="entry name" value="PAS"/>
    <property type="match status" value="1"/>
</dbReference>
<evidence type="ECO:0000259" key="3">
    <source>
        <dbReference type="PROSITE" id="PS50883"/>
    </source>
</evidence>
<dbReference type="Pfam" id="PF00563">
    <property type="entry name" value="EAL"/>
    <property type="match status" value="1"/>
</dbReference>
<keyword evidence="6" id="KW-1185">Reference proteome</keyword>
<reference evidence="5" key="1">
    <citation type="submission" date="2021-04" db="EMBL/GenBank/DDBJ databases">
        <authorList>
            <person name="Yoon J."/>
        </authorList>
    </citation>
    <scope>NUCLEOTIDE SEQUENCE</scope>
    <source>
        <strain evidence="5">KMU-90</strain>
    </source>
</reference>
<dbReference type="SUPFAM" id="SSF55785">
    <property type="entry name" value="PYP-like sensor domain (PAS domain)"/>
    <property type="match status" value="3"/>
</dbReference>
<evidence type="ECO:0000259" key="2">
    <source>
        <dbReference type="PROSITE" id="PS50113"/>
    </source>
</evidence>
<dbReference type="InterPro" id="IPR043128">
    <property type="entry name" value="Rev_trsase/Diguanyl_cyclase"/>
</dbReference>
<dbReference type="PROSITE" id="PS50883">
    <property type="entry name" value="EAL"/>
    <property type="match status" value="1"/>
</dbReference>
<dbReference type="GO" id="GO:0006355">
    <property type="term" value="P:regulation of DNA-templated transcription"/>
    <property type="evidence" value="ECO:0007669"/>
    <property type="project" value="InterPro"/>
</dbReference>
<dbReference type="SMART" id="SM00267">
    <property type="entry name" value="GGDEF"/>
    <property type="match status" value="1"/>
</dbReference>
<dbReference type="InterPro" id="IPR000014">
    <property type="entry name" value="PAS"/>
</dbReference>
<dbReference type="NCBIfam" id="TIGR00254">
    <property type="entry name" value="GGDEF"/>
    <property type="match status" value="1"/>
</dbReference>
<dbReference type="Gene3D" id="3.30.70.270">
    <property type="match status" value="1"/>
</dbReference>
<dbReference type="AlphaFoldDB" id="A0A8J7WDN0"/>
<dbReference type="InterPro" id="IPR013767">
    <property type="entry name" value="PAS_fold"/>
</dbReference>
<dbReference type="InterPro" id="IPR029787">
    <property type="entry name" value="Nucleotide_cyclase"/>
</dbReference>
<dbReference type="RefSeq" id="WP_212537669.1">
    <property type="nucleotide sequence ID" value="NZ_JAGTUU010000007.1"/>
</dbReference>
<dbReference type="InterPro" id="IPR000700">
    <property type="entry name" value="PAS-assoc_C"/>
</dbReference>
<dbReference type="Proteomes" id="UP000681356">
    <property type="component" value="Unassembled WGS sequence"/>
</dbReference>
<dbReference type="EMBL" id="JAGTUU010000007">
    <property type="protein sequence ID" value="MBS0125695.1"/>
    <property type="molecule type" value="Genomic_DNA"/>
</dbReference>